<protein>
    <recommendedName>
        <fullName evidence="4">DUF4231 domain-containing protein</fullName>
    </recommendedName>
</protein>
<comment type="caution">
    <text evidence="2">The sequence shown here is derived from an EMBL/GenBank/DDBJ whole genome shotgun (WGS) entry which is preliminary data.</text>
</comment>
<dbReference type="EMBL" id="JAVHUL010000042">
    <property type="protein sequence ID" value="MDQ7918410.1"/>
    <property type="molecule type" value="Genomic_DNA"/>
</dbReference>
<dbReference type="Proteomes" id="UP001230915">
    <property type="component" value="Unassembled WGS sequence"/>
</dbReference>
<reference evidence="2 3" key="1">
    <citation type="submission" date="2023-08" db="EMBL/GenBank/DDBJ databases">
        <title>Mesonia sp. MT50, isolated from deep-sea sediment of the Mariana Trench.</title>
        <authorList>
            <person name="Fu H."/>
        </authorList>
    </citation>
    <scope>NUCLEOTIDE SEQUENCE [LARGE SCALE GENOMIC DNA]</scope>
    <source>
        <strain evidence="2 3">MT50</strain>
    </source>
</reference>
<feature type="transmembrane region" description="Helical" evidence="1">
    <location>
        <begin position="32"/>
        <end position="52"/>
    </location>
</feature>
<proteinExistence type="predicted"/>
<feature type="transmembrane region" description="Helical" evidence="1">
    <location>
        <begin position="58"/>
        <end position="79"/>
    </location>
</feature>
<evidence type="ECO:0008006" key="4">
    <source>
        <dbReference type="Google" id="ProtNLM"/>
    </source>
</evidence>
<keyword evidence="1" id="KW-1133">Transmembrane helix</keyword>
<keyword evidence="3" id="KW-1185">Reference proteome</keyword>
<feature type="transmembrane region" description="Helical" evidence="1">
    <location>
        <begin position="120"/>
        <end position="142"/>
    </location>
</feature>
<evidence type="ECO:0000313" key="3">
    <source>
        <dbReference type="Proteomes" id="UP001230915"/>
    </source>
</evidence>
<name>A0ABU1A3X0_9FLAO</name>
<accession>A0ABU1A3X0</accession>
<organism evidence="2 3">
    <name type="scientific">Mesonia profundi</name>
    <dbReference type="NCBI Taxonomy" id="3070998"/>
    <lineage>
        <taxon>Bacteria</taxon>
        <taxon>Pseudomonadati</taxon>
        <taxon>Bacteroidota</taxon>
        <taxon>Flavobacteriia</taxon>
        <taxon>Flavobacteriales</taxon>
        <taxon>Flavobacteriaceae</taxon>
        <taxon>Mesonia</taxon>
    </lineage>
</organism>
<evidence type="ECO:0000313" key="2">
    <source>
        <dbReference type="EMBL" id="MDQ7918410.1"/>
    </source>
</evidence>
<keyword evidence="1" id="KW-0472">Membrane</keyword>
<sequence>MGKTEEEIEQWKEYRLSILEQKGKSDDDFEKYITFIASGGLALTLTFINEISPLKESIYVWTIVVGWFFLAATLFLNLLSHFLSSQYNEKTIQNIDEEIDYETLLKNIEIRNKVISNLNLTSIILLGLGIIMILTFTTINAYNNG</sequence>
<keyword evidence="1" id="KW-0812">Transmembrane</keyword>
<dbReference type="RefSeq" id="WP_308865405.1">
    <property type="nucleotide sequence ID" value="NZ_JAVHUL010000042.1"/>
</dbReference>
<evidence type="ECO:0000256" key="1">
    <source>
        <dbReference type="SAM" id="Phobius"/>
    </source>
</evidence>
<gene>
    <name evidence="2" type="ORF">RBU60_12590</name>
</gene>